<dbReference type="PANTHER" id="PTHR14693:SF0">
    <property type="entry name" value="RIKEN CDNA 1700018B08 GENE"/>
    <property type="match status" value="1"/>
</dbReference>
<dbReference type="Proteomes" id="UP000694723">
    <property type="component" value="Unplaced"/>
</dbReference>
<dbReference type="Ensembl" id="ENSSSCT00060092367.1">
    <property type="protein sequence ID" value="ENSSSCP00060039925.1"/>
    <property type="gene ID" value="ENSSSCG00060067698.1"/>
</dbReference>
<dbReference type="AlphaFoldDB" id="A0A8D1WID3"/>
<organism evidence="1 2">
    <name type="scientific">Sus scrofa</name>
    <name type="common">Pig</name>
    <dbReference type="NCBI Taxonomy" id="9823"/>
    <lineage>
        <taxon>Eukaryota</taxon>
        <taxon>Metazoa</taxon>
        <taxon>Chordata</taxon>
        <taxon>Craniata</taxon>
        <taxon>Vertebrata</taxon>
        <taxon>Euteleostomi</taxon>
        <taxon>Mammalia</taxon>
        <taxon>Eutheria</taxon>
        <taxon>Laurasiatheria</taxon>
        <taxon>Artiodactyla</taxon>
        <taxon>Suina</taxon>
        <taxon>Suidae</taxon>
        <taxon>Sus</taxon>
    </lineage>
</organism>
<accession>A0A8D1WID3</accession>
<protein>
    <submittedName>
        <fullName evidence="1">Uncharacterized protein</fullName>
    </submittedName>
</protein>
<proteinExistence type="predicted"/>
<dbReference type="InterPro" id="IPR027919">
    <property type="entry name" value="DUF4568"/>
</dbReference>
<sequence>MSQAGSGPHASAPSLQLTQSSELSKPSCFFPRKRSTFQTFGNEVCLIGHSMCPVPSTVHRESICCECHTRFGGHLPVPRAEAALPYWVPLSLRPQKQVNKTWFSSVSLPQGGSGPHVQFIKCLMSGLRGPGPSIPEALSAS</sequence>
<name>A0A8D1WID3_PIG</name>
<evidence type="ECO:0000313" key="2">
    <source>
        <dbReference type="Proteomes" id="UP000694723"/>
    </source>
</evidence>
<dbReference type="Pfam" id="PF15132">
    <property type="entry name" value="DUF4568"/>
    <property type="match status" value="1"/>
</dbReference>
<dbReference type="PANTHER" id="PTHR14693">
    <property type="entry name" value="RIKEN CDNA 1700018B08"/>
    <property type="match status" value="1"/>
</dbReference>
<reference evidence="1" key="1">
    <citation type="submission" date="2025-08" db="UniProtKB">
        <authorList>
            <consortium name="Ensembl"/>
        </authorList>
    </citation>
    <scope>IDENTIFICATION</scope>
</reference>
<evidence type="ECO:0000313" key="1">
    <source>
        <dbReference type="Ensembl" id="ENSSSCP00060039925.1"/>
    </source>
</evidence>